<dbReference type="PROSITE" id="PS50048">
    <property type="entry name" value="ZN2_CY6_FUNGAL_2"/>
    <property type="match status" value="1"/>
</dbReference>
<evidence type="ECO:0000256" key="3">
    <source>
        <dbReference type="ARBA" id="ARBA00023015"/>
    </source>
</evidence>
<dbReference type="EMBL" id="JAGPXC010000011">
    <property type="protein sequence ID" value="KAH6645478.1"/>
    <property type="molecule type" value="Genomic_DNA"/>
</dbReference>
<dbReference type="InterPro" id="IPR001138">
    <property type="entry name" value="Zn2Cys6_DnaBD"/>
</dbReference>
<evidence type="ECO:0000313" key="8">
    <source>
        <dbReference type="EMBL" id="KAH6645478.1"/>
    </source>
</evidence>
<dbReference type="InterPro" id="IPR052360">
    <property type="entry name" value="Transcr_Regulatory_Proteins"/>
</dbReference>
<keyword evidence="6" id="KW-0539">Nucleus</keyword>
<accession>A0A9P8RJL1</accession>
<evidence type="ECO:0000256" key="1">
    <source>
        <dbReference type="ARBA" id="ARBA00022723"/>
    </source>
</evidence>
<protein>
    <recommendedName>
        <fullName evidence="7">Zn(2)-C6 fungal-type domain-containing protein</fullName>
    </recommendedName>
</protein>
<proteinExistence type="predicted"/>
<dbReference type="PROSITE" id="PS00463">
    <property type="entry name" value="ZN2_CY6_FUNGAL_1"/>
    <property type="match status" value="1"/>
</dbReference>
<dbReference type="Proteomes" id="UP000758603">
    <property type="component" value="Unassembled WGS sequence"/>
</dbReference>
<dbReference type="GeneID" id="70127683"/>
<reference evidence="8" key="1">
    <citation type="journal article" date="2021" name="Nat. Commun.">
        <title>Genetic determinants of endophytism in the Arabidopsis root mycobiome.</title>
        <authorList>
            <person name="Mesny F."/>
            <person name="Miyauchi S."/>
            <person name="Thiergart T."/>
            <person name="Pickel B."/>
            <person name="Atanasova L."/>
            <person name="Karlsson M."/>
            <person name="Huettel B."/>
            <person name="Barry K.W."/>
            <person name="Haridas S."/>
            <person name="Chen C."/>
            <person name="Bauer D."/>
            <person name="Andreopoulos W."/>
            <person name="Pangilinan J."/>
            <person name="LaButti K."/>
            <person name="Riley R."/>
            <person name="Lipzen A."/>
            <person name="Clum A."/>
            <person name="Drula E."/>
            <person name="Henrissat B."/>
            <person name="Kohler A."/>
            <person name="Grigoriev I.V."/>
            <person name="Martin F.M."/>
            <person name="Hacquard S."/>
        </authorList>
    </citation>
    <scope>NUCLEOTIDE SEQUENCE</scope>
    <source>
        <strain evidence="8">MPI-SDFR-AT-0073</strain>
    </source>
</reference>
<evidence type="ECO:0000256" key="5">
    <source>
        <dbReference type="ARBA" id="ARBA00023163"/>
    </source>
</evidence>
<dbReference type="PANTHER" id="PTHR36206">
    <property type="entry name" value="ASPERCRYPTIN BIOSYNTHESIS CLUSTER-SPECIFIC TRANSCRIPTION REGULATOR ATNN-RELATED"/>
    <property type="match status" value="1"/>
</dbReference>
<keyword evidence="1" id="KW-0479">Metal-binding</keyword>
<keyword evidence="2" id="KW-0862">Zinc</keyword>
<keyword evidence="4" id="KW-0238">DNA-binding</keyword>
<dbReference type="GO" id="GO:0003677">
    <property type="term" value="F:DNA binding"/>
    <property type="evidence" value="ECO:0007669"/>
    <property type="project" value="UniProtKB-KW"/>
</dbReference>
<dbReference type="CDD" id="cd00067">
    <property type="entry name" value="GAL4"/>
    <property type="match status" value="1"/>
</dbReference>
<evidence type="ECO:0000313" key="9">
    <source>
        <dbReference type="Proteomes" id="UP000758603"/>
    </source>
</evidence>
<dbReference type="Pfam" id="PF00172">
    <property type="entry name" value="Zn_clus"/>
    <property type="match status" value="1"/>
</dbReference>
<gene>
    <name evidence="8" type="ORF">BKA67DRAFT_526892</name>
</gene>
<keyword evidence="3" id="KW-0805">Transcription regulation</keyword>
<dbReference type="RefSeq" id="XP_045951992.1">
    <property type="nucleotide sequence ID" value="XM_046098791.1"/>
</dbReference>
<evidence type="ECO:0000256" key="2">
    <source>
        <dbReference type="ARBA" id="ARBA00022833"/>
    </source>
</evidence>
<dbReference type="AlphaFoldDB" id="A0A9P8RJL1"/>
<dbReference type="InterPro" id="IPR036864">
    <property type="entry name" value="Zn2-C6_fun-type_DNA-bd_sf"/>
</dbReference>
<dbReference type="PANTHER" id="PTHR36206:SF16">
    <property type="entry name" value="TRANSCRIPTION FACTOR DOMAIN-CONTAINING PROTEIN-RELATED"/>
    <property type="match status" value="1"/>
</dbReference>
<dbReference type="OrthoDB" id="2593732at2759"/>
<comment type="caution">
    <text evidence="8">The sequence shown here is derived from an EMBL/GenBank/DDBJ whole genome shotgun (WGS) entry which is preliminary data.</text>
</comment>
<evidence type="ECO:0000256" key="4">
    <source>
        <dbReference type="ARBA" id="ARBA00023125"/>
    </source>
</evidence>
<sequence>MARKGSRKVRTGCHTCKVRKVKCDEAKPSCFRCTSTGRKCDGYPTARLPGLTWYRPNHLFQSVDQPEEGRALEFFCHTAGLLLSGPLDAYFWTHLVLQFSNFEPAVRHSLVAISSLYEDFHCKGKSAQQLQTNTFALIHYNAAIENLRKLDSEPLILLVCVLFVCIEVIQNNREAAMQHSRHGIVILERIGTSYPWTVEYLSPIFRRLSLFPLFFGNSANTFPALSDLHDPIPVMFISFAEAQYHMDAITCRAARLVRQGDVFRIGKLHREPVDPDLLKMQKDLQRTINSWHDSFKILAARIDLSDKDNAYCNLMLRYKISRLWATTTFEKNETFHDDHIDDLAEIFDRAEEQSPPESNCETASLRPCFTFEIGFVPFVICAVMKIRDLRTRLRGLRVLRSYGPKRENMWEAERFYPICKRLVEIEHDIVLDENDQPVGDVNWDARPTEEQRCKDFGSLPNKVRQKDANGNEVWGSYAGYIMRTVEGKIWLRQEFIRRPAPLVDEQGSYSEK</sequence>
<feature type="domain" description="Zn(2)-C6 fungal-type" evidence="7">
    <location>
        <begin position="12"/>
        <end position="40"/>
    </location>
</feature>
<dbReference type="PRINTS" id="PR00755">
    <property type="entry name" value="AFLATOXINBRP"/>
</dbReference>
<evidence type="ECO:0000256" key="6">
    <source>
        <dbReference type="ARBA" id="ARBA00023242"/>
    </source>
</evidence>
<dbReference type="GO" id="GO:0000981">
    <property type="term" value="F:DNA-binding transcription factor activity, RNA polymerase II-specific"/>
    <property type="evidence" value="ECO:0007669"/>
    <property type="project" value="InterPro"/>
</dbReference>
<dbReference type="Gene3D" id="4.10.240.10">
    <property type="entry name" value="Zn(2)-C6 fungal-type DNA-binding domain"/>
    <property type="match status" value="1"/>
</dbReference>
<evidence type="ECO:0000259" key="7">
    <source>
        <dbReference type="PROSITE" id="PS50048"/>
    </source>
</evidence>
<dbReference type="SUPFAM" id="SSF57701">
    <property type="entry name" value="Zn2/Cys6 DNA-binding domain"/>
    <property type="match status" value="1"/>
</dbReference>
<name>A0A9P8RJL1_9PEZI</name>
<dbReference type="SMART" id="SM00066">
    <property type="entry name" value="GAL4"/>
    <property type="match status" value="1"/>
</dbReference>
<organism evidence="8 9">
    <name type="scientific">Truncatella angustata</name>
    <dbReference type="NCBI Taxonomy" id="152316"/>
    <lineage>
        <taxon>Eukaryota</taxon>
        <taxon>Fungi</taxon>
        <taxon>Dikarya</taxon>
        <taxon>Ascomycota</taxon>
        <taxon>Pezizomycotina</taxon>
        <taxon>Sordariomycetes</taxon>
        <taxon>Xylariomycetidae</taxon>
        <taxon>Amphisphaeriales</taxon>
        <taxon>Sporocadaceae</taxon>
        <taxon>Truncatella</taxon>
    </lineage>
</organism>
<keyword evidence="9" id="KW-1185">Reference proteome</keyword>
<keyword evidence="5" id="KW-0804">Transcription</keyword>
<dbReference type="GO" id="GO:0008270">
    <property type="term" value="F:zinc ion binding"/>
    <property type="evidence" value="ECO:0007669"/>
    <property type="project" value="InterPro"/>
</dbReference>